<dbReference type="PROSITE" id="PS50949">
    <property type="entry name" value="HTH_GNTR"/>
    <property type="match status" value="1"/>
</dbReference>
<accession>A6EZH4</accession>
<dbReference type="GO" id="GO:0003700">
    <property type="term" value="F:DNA-binding transcription factor activity"/>
    <property type="evidence" value="ECO:0007669"/>
    <property type="project" value="InterPro"/>
</dbReference>
<evidence type="ECO:0000256" key="1">
    <source>
        <dbReference type="ARBA" id="ARBA00023015"/>
    </source>
</evidence>
<dbReference type="InterPro" id="IPR011711">
    <property type="entry name" value="GntR_C"/>
</dbReference>
<dbReference type="AlphaFoldDB" id="A6EZH4"/>
<dbReference type="CDD" id="cd07377">
    <property type="entry name" value="WHTH_GntR"/>
    <property type="match status" value="1"/>
</dbReference>
<proteinExistence type="predicted"/>
<name>A6EZH4_9GAMM</name>
<dbReference type="PANTHER" id="PTHR43537">
    <property type="entry name" value="TRANSCRIPTIONAL REGULATOR, GNTR FAMILY"/>
    <property type="match status" value="1"/>
</dbReference>
<comment type="caution">
    <text evidence="5">The sequence shown here is derived from an EMBL/GenBank/DDBJ whole genome shotgun (WGS) entry which is preliminary data.</text>
</comment>
<dbReference type="PANTHER" id="PTHR43537:SF1">
    <property type="entry name" value="GLC OPERON TRANSCRIPTIONAL ACTIVATOR"/>
    <property type="match status" value="1"/>
</dbReference>
<dbReference type="GO" id="GO:0003677">
    <property type="term" value="F:DNA binding"/>
    <property type="evidence" value="ECO:0007669"/>
    <property type="project" value="UniProtKB-KW"/>
</dbReference>
<feature type="domain" description="HTH gntR-type" evidence="4">
    <location>
        <begin position="32"/>
        <end position="100"/>
    </location>
</feature>
<dbReference type="Gene3D" id="1.10.10.10">
    <property type="entry name" value="Winged helix-like DNA-binding domain superfamily/Winged helix DNA-binding domain"/>
    <property type="match status" value="1"/>
</dbReference>
<keyword evidence="3" id="KW-0804">Transcription</keyword>
<evidence type="ECO:0000256" key="3">
    <source>
        <dbReference type="ARBA" id="ARBA00023163"/>
    </source>
</evidence>
<dbReference type="Pfam" id="PF07729">
    <property type="entry name" value="FCD"/>
    <property type="match status" value="1"/>
</dbReference>
<evidence type="ECO:0000313" key="5">
    <source>
        <dbReference type="EMBL" id="EDM48173.1"/>
    </source>
</evidence>
<organism evidence="5 6">
    <name type="scientific">Marinobacter algicola DG893</name>
    <dbReference type="NCBI Taxonomy" id="443152"/>
    <lineage>
        <taxon>Bacteria</taxon>
        <taxon>Pseudomonadati</taxon>
        <taxon>Pseudomonadota</taxon>
        <taxon>Gammaproteobacteria</taxon>
        <taxon>Pseudomonadales</taxon>
        <taxon>Marinobacteraceae</taxon>
        <taxon>Marinobacter</taxon>
    </lineage>
</organism>
<dbReference type="Pfam" id="PF00392">
    <property type="entry name" value="GntR"/>
    <property type="match status" value="1"/>
</dbReference>
<keyword evidence="6" id="KW-1185">Reference proteome</keyword>
<dbReference type="STRING" id="443152.MDG893_03830"/>
<dbReference type="InterPro" id="IPR036388">
    <property type="entry name" value="WH-like_DNA-bd_sf"/>
</dbReference>
<keyword evidence="2" id="KW-0238">DNA-binding</keyword>
<dbReference type="Proteomes" id="UP000005856">
    <property type="component" value="Unassembled WGS sequence"/>
</dbReference>
<evidence type="ECO:0000259" key="4">
    <source>
        <dbReference type="PROSITE" id="PS50949"/>
    </source>
</evidence>
<dbReference type="InterPro" id="IPR036390">
    <property type="entry name" value="WH_DNA-bd_sf"/>
</dbReference>
<evidence type="ECO:0000313" key="6">
    <source>
        <dbReference type="Proteomes" id="UP000005856"/>
    </source>
</evidence>
<dbReference type="PRINTS" id="PR00035">
    <property type="entry name" value="HTHGNTR"/>
</dbReference>
<protein>
    <submittedName>
        <fullName evidence="5">Glc operon transcriptional activator</fullName>
    </submittedName>
</protein>
<keyword evidence="1" id="KW-0805">Transcription regulation</keyword>
<dbReference type="SUPFAM" id="SSF48008">
    <property type="entry name" value="GntR ligand-binding domain-like"/>
    <property type="match status" value="1"/>
</dbReference>
<dbReference type="EMBL" id="ABCP01000009">
    <property type="protein sequence ID" value="EDM48173.1"/>
    <property type="molecule type" value="Genomic_DNA"/>
</dbReference>
<dbReference type="SUPFAM" id="SSF46785">
    <property type="entry name" value="Winged helix' DNA-binding domain"/>
    <property type="match status" value="1"/>
</dbReference>
<gene>
    <name evidence="5" type="ORF">MDG893_03830</name>
</gene>
<sequence>MSHIYWSRKGFFNSRHDKNNWSDQWLLAGNIMAIAQEISYRLERLILDGGLAPEQKMPSERQLATRLGVSRAIIREALHELQGRGVIETRHGKGSFVARIVPGSEEDGEDSPLLQMFTGHPRTLYDLLEVREQLEGQAAYLAAQRATALDLHRITKAYSALEQTDPLSNARPDHSFHQAIVEASHNPVLVHVLNGLKNLMLLTVEASVANLNPREEMRNKISRQHKRIYQAVMAGKPEAAKRIAMTHVRFVSDAMRTIEQQGTAIIRVSLHASATSEKPPQRV</sequence>
<reference evidence="5 6" key="1">
    <citation type="submission" date="2007-06" db="EMBL/GenBank/DDBJ databases">
        <authorList>
            <person name="Green D."/>
            <person name="Ferriera S."/>
            <person name="Johnson J."/>
            <person name="Kravitz S."/>
            <person name="Beeson K."/>
            <person name="Sutton G."/>
            <person name="Rogers Y.-H."/>
            <person name="Friedman R."/>
            <person name="Frazier M."/>
            <person name="Venter J.C."/>
        </authorList>
    </citation>
    <scope>NUCLEOTIDE SEQUENCE [LARGE SCALE GENOMIC DNA]</scope>
    <source>
        <strain evidence="5 6">DG893</strain>
    </source>
</reference>
<dbReference type="Gene3D" id="1.20.120.530">
    <property type="entry name" value="GntR ligand-binding domain-like"/>
    <property type="match status" value="1"/>
</dbReference>
<dbReference type="eggNOG" id="COG2186">
    <property type="taxonomic scope" value="Bacteria"/>
</dbReference>
<dbReference type="InterPro" id="IPR000524">
    <property type="entry name" value="Tscrpt_reg_HTH_GntR"/>
</dbReference>
<dbReference type="SMART" id="SM00345">
    <property type="entry name" value="HTH_GNTR"/>
    <property type="match status" value="1"/>
</dbReference>
<evidence type="ECO:0000256" key="2">
    <source>
        <dbReference type="ARBA" id="ARBA00023125"/>
    </source>
</evidence>
<dbReference type="InterPro" id="IPR008920">
    <property type="entry name" value="TF_FadR/GntR_C"/>
</dbReference>
<dbReference type="SMART" id="SM00895">
    <property type="entry name" value="FCD"/>
    <property type="match status" value="1"/>
</dbReference>